<organism evidence="1 2">
    <name type="scientific">Deinococcus indicus</name>
    <dbReference type="NCBI Taxonomy" id="223556"/>
    <lineage>
        <taxon>Bacteria</taxon>
        <taxon>Thermotogati</taxon>
        <taxon>Deinococcota</taxon>
        <taxon>Deinococci</taxon>
        <taxon>Deinococcales</taxon>
        <taxon>Deinococcaceae</taxon>
        <taxon>Deinococcus</taxon>
    </lineage>
</organism>
<dbReference type="AlphaFoldDB" id="A0A246BHN1"/>
<evidence type="ECO:0000313" key="2">
    <source>
        <dbReference type="Proteomes" id="UP000197208"/>
    </source>
</evidence>
<gene>
    <name evidence="1" type="ORF">CBQ26_14770</name>
</gene>
<evidence type="ECO:0000313" key="1">
    <source>
        <dbReference type="EMBL" id="OWL94776.1"/>
    </source>
</evidence>
<proteinExistence type="predicted"/>
<dbReference type="OrthoDB" id="9804710at2"/>
<comment type="caution">
    <text evidence="1">The sequence shown here is derived from an EMBL/GenBank/DDBJ whole genome shotgun (WGS) entry which is preliminary data.</text>
</comment>
<reference evidence="1 2" key="1">
    <citation type="submission" date="2017-05" db="EMBL/GenBank/DDBJ databases">
        <title>De novo genome assembly of Deniococcus indicus strain DR1.</title>
        <authorList>
            <person name="Chauhan D."/>
            <person name="Yennamalli R.M."/>
            <person name="Priyadarshini R."/>
        </authorList>
    </citation>
    <scope>NUCLEOTIDE SEQUENCE [LARGE SCALE GENOMIC DNA]</scope>
    <source>
        <strain evidence="1 2">DR1</strain>
    </source>
</reference>
<name>A0A246BHN1_9DEIO</name>
<keyword evidence="2" id="KW-1185">Reference proteome</keyword>
<dbReference type="RefSeq" id="WP_088249408.1">
    <property type="nucleotide sequence ID" value="NZ_NHMK01000022.1"/>
</dbReference>
<accession>A0A246BHN1</accession>
<dbReference type="Proteomes" id="UP000197208">
    <property type="component" value="Unassembled WGS sequence"/>
</dbReference>
<dbReference type="EMBL" id="NHMK01000022">
    <property type="protein sequence ID" value="OWL94776.1"/>
    <property type="molecule type" value="Genomic_DNA"/>
</dbReference>
<protein>
    <submittedName>
        <fullName evidence="1">Uncharacterized protein</fullName>
    </submittedName>
</protein>
<sequence length="118" mass="12907">MCHSFSLLNSDGQQRRVLRCTCGSLHVLWHALSLSLNHQEFAQLSALLASSDPHGDAPTGRWQRGDWELRRTDHAAQLWCGPAGLTFTPGDFQAFRALIHGVTLPPTPAAPGTAMHLN</sequence>